<keyword evidence="2" id="KW-1185">Reference proteome</keyword>
<proteinExistence type="predicted"/>
<dbReference type="Proteomes" id="UP000708208">
    <property type="component" value="Unassembled WGS sequence"/>
</dbReference>
<dbReference type="AlphaFoldDB" id="A0A8J2JNN8"/>
<protein>
    <submittedName>
        <fullName evidence="1">Uncharacterized protein</fullName>
    </submittedName>
</protein>
<sequence length="43" mass="4762">ILAQIADQNMDPVSSILMEEEEIVRGFSPIPLGYPARADEAKF</sequence>
<dbReference type="EMBL" id="CAJVCH010104301">
    <property type="protein sequence ID" value="CAG7723967.1"/>
    <property type="molecule type" value="Genomic_DNA"/>
</dbReference>
<reference evidence="1" key="1">
    <citation type="submission" date="2021-06" db="EMBL/GenBank/DDBJ databases">
        <authorList>
            <person name="Hodson N. C."/>
            <person name="Mongue J. A."/>
            <person name="Jaron S. K."/>
        </authorList>
    </citation>
    <scope>NUCLEOTIDE SEQUENCE</scope>
</reference>
<evidence type="ECO:0000313" key="2">
    <source>
        <dbReference type="Proteomes" id="UP000708208"/>
    </source>
</evidence>
<feature type="non-terminal residue" evidence="1">
    <location>
        <position position="1"/>
    </location>
</feature>
<organism evidence="1 2">
    <name type="scientific">Allacma fusca</name>
    <dbReference type="NCBI Taxonomy" id="39272"/>
    <lineage>
        <taxon>Eukaryota</taxon>
        <taxon>Metazoa</taxon>
        <taxon>Ecdysozoa</taxon>
        <taxon>Arthropoda</taxon>
        <taxon>Hexapoda</taxon>
        <taxon>Collembola</taxon>
        <taxon>Symphypleona</taxon>
        <taxon>Sminthuridae</taxon>
        <taxon>Allacma</taxon>
    </lineage>
</organism>
<accession>A0A8J2JNN8</accession>
<gene>
    <name evidence="1" type="ORF">AFUS01_LOCUS13020</name>
</gene>
<comment type="caution">
    <text evidence="1">The sequence shown here is derived from an EMBL/GenBank/DDBJ whole genome shotgun (WGS) entry which is preliminary data.</text>
</comment>
<evidence type="ECO:0000313" key="1">
    <source>
        <dbReference type="EMBL" id="CAG7723967.1"/>
    </source>
</evidence>
<name>A0A8J2JNN8_9HEXA</name>